<sequence>MEDIVQLEILDGGITRSGTHMGAIRLTLSEGWKTYWRAPGDAGIPPQFTWAGSQNVGAVSIKWPTPDVFLTSGFRTIGYHDQLVLPVEITPAKTGAPIKLKGRMELGICKDVCIPSELTFEQALTPKSRKTPAIVAALADQPLSAREAGVRRASCDIVPSRYGMQLTARIAMPSAGDEEVVVIEPGAPNLATTETTTTRSGDQLVAQTEIVSADGGIFAMDRSQLRFTVLGRNHAVDIRGCTRH</sequence>
<evidence type="ECO:0000313" key="3">
    <source>
        <dbReference type="Proteomes" id="UP000043764"/>
    </source>
</evidence>
<gene>
    <name evidence="2" type="ORF">NIT7321_01019</name>
</gene>
<organism evidence="2 3">
    <name type="scientific">Phaeobacter italicus</name>
    <dbReference type="NCBI Taxonomy" id="481446"/>
    <lineage>
        <taxon>Bacteria</taxon>
        <taxon>Pseudomonadati</taxon>
        <taxon>Pseudomonadota</taxon>
        <taxon>Alphaproteobacteria</taxon>
        <taxon>Rhodobacterales</taxon>
        <taxon>Roseobacteraceae</taxon>
        <taxon>Phaeobacter</taxon>
    </lineage>
</organism>
<keyword evidence="3" id="KW-1185">Reference proteome</keyword>
<dbReference type="EMBL" id="CVRL01000013">
    <property type="protein sequence ID" value="CRL10176.1"/>
    <property type="molecule type" value="Genomic_DNA"/>
</dbReference>
<accession>A0A0H5CZ83</accession>
<evidence type="ECO:0000259" key="1">
    <source>
        <dbReference type="Pfam" id="PF11412"/>
    </source>
</evidence>
<dbReference type="AlphaFoldDB" id="A0A0H5CZ83"/>
<proteinExistence type="predicted"/>
<evidence type="ECO:0000313" key="2">
    <source>
        <dbReference type="EMBL" id="CRL10176.1"/>
    </source>
</evidence>
<reference evidence="3" key="1">
    <citation type="submission" date="2015-05" db="EMBL/GenBank/DDBJ databases">
        <authorList>
            <person name="Rodrigo-Torres Lidia"/>
            <person name="Arahal R.David."/>
        </authorList>
    </citation>
    <scope>NUCLEOTIDE SEQUENCE [LARGE SCALE GENOMIC DNA]</scope>
    <source>
        <strain evidence="3">CECT 7321</strain>
    </source>
</reference>
<feature type="domain" description="Thiol:disulfide interchange protein DsbD N-terminal" evidence="1">
    <location>
        <begin position="17"/>
        <end position="121"/>
    </location>
</feature>
<protein>
    <recommendedName>
        <fullName evidence="1">Thiol:disulfide interchange protein DsbD N-terminal domain-containing protein</fullName>
    </recommendedName>
</protein>
<dbReference type="Proteomes" id="UP000043764">
    <property type="component" value="Unassembled WGS sequence"/>
</dbReference>
<dbReference type="STRING" id="481446.NIT7645_02372"/>
<dbReference type="InterPro" id="IPR028250">
    <property type="entry name" value="DsbDN"/>
</dbReference>
<name>A0A0H5CZ83_9RHOB</name>
<dbReference type="Pfam" id="PF11412">
    <property type="entry name" value="DsbD_N"/>
    <property type="match status" value="1"/>
</dbReference>